<evidence type="ECO:0000256" key="7">
    <source>
        <dbReference type="SAM" id="SignalP"/>
    </source>
</evidence>
<keyword evidence="7" id="KW-0732">Signal</keyword>
<dbReference type="InterPro" id="IPR001254">
    <property type="entry name" value="Trypsin_dom"/>
</dbReference>
<dbReference type="InterPro" id="IPR033116">
    <property type="entry name" value="TRYPSIN_SER"/>
</dbReference>
<evidence type="ECO:0000256" key="4">
    <source>
        <dbReference type="ARBA" id="ARBA00022825"/>
    </source>
</evidence>
<evidence type="ECO:0000256" key="1">
    <source>
        <dbReference type="ARBA" id="ARBA00009228"/>
    </source>
</evidence>
<dbReference type="SUPFAM" id="SSF50494">
    <property type="entry name" value="Trypsin-like serine proteases"/>
    <property type="match status" value="1"/>
</dbReference>
<feature type="chain" id="PRO_5032483711" description="Peptidase S1 domain-containing protein" evidence="7">
    <location>
        <begin position="24"/>
        <end position="246"/>
    </location>
</feature>
<dbReference type="CDD" id="cd00190">
    <property type="entry name" value="Tryp_SPc"/>
    <property type="match status" value="1"/>
</dbReference>
<evidence type="ECO:0000313" key="10">
    <source>
        <dbReference type="Proteomes" id="UP000001645"/>
    </source>
</evidence>
<evidence type="ECO:0000256" key="2">
    <source>
        <dbReference type="ARBA" id="ARBA00022670"/>
    </source>
</evidence>
<feature type="domain" description="Peptidase S1" evidence="8">
    <location>
        <begin position="30"/>
        <end position="245"/>
    </location>
</feature>
<dbReference type="SMART" id="SM00020">
    <property type="entry name" value="Tryp_SPc"/>
    <property type="match status" value="1"/>
</dbReference>
<dbReference type="PRINTS" id="PR00722">
    <property type="entry name" value="CHYMOTRYPSIN"/>
</dbReference>
<dbReference type="PANTHER" id="PTHR24271:SF90">
    <property type="entry name" value="PEPTIDASE S1 DOMAIN-CONTAINING PROTEIN"/>
    <property type="match status" value="1"/>
</dbReference>
<dbReference type="PROSITE" id="PS00134">
    <property type="entry name" value="TRYPSIN_HIS"/>
    <property type="match status" value="1"/>
</dbReference>
<reference evidence="9 10" key="1">
    <citation type="journal article" date="2010" name="PLoS Biol.">
        <title>Multi-platform next-generation sequencing of the domestic turkey (Meleagris gallopavo): genome assembly and analysis.</title>
        <authorList>
            <person name="Dalloul R.A."/>
            <person name="Long J.A."/>
            <person name="Zimin A.V."/>
            <person name="Aslam L."/>
            <person name="Beal K."/>
            <person name="Blomberg L.A."/>
            <person name="Bouffard P."/>
            <person name="Burt D.W."/>
            <person name="Crasta O."/>
            <person name="Crooijmans R.P."/>
            <person name="Cooper K."/>
            <person name="Coulombe R.A."/>
            <person name="De S."/>
            <person name="Delany M.E."/>
            <person name="Dodgson J.B."/>
            <person name="Dong J.J."/>
            <person name="Evans C."/>
            <person name="Frederickson K.M."/>
            <person name="Flicek P."/>
            <person name="Florea L."/>
            <person name="Folkerts O."/>
            <person name="Groenen M.A."/>
            <person name="Harkins T.T."/>
            <person name="Herrero J."/>
            <person name="Hoffmann S."/>
            <person name="Megens H.J."/>
            <person name="Jiang A."/>
            <person name="de Jong P."/>
            <person name="Kaiser P."/>
            <person name="Kim H."/>
            <person name="Kim K.W."/>
            <person name="Kim S."/>
            <person name="Langenberger D."/>
            <person name="Lee M.K."/>
            <person name="Lee T."/>
            <person name="Mane S."/>
            <person name="Marcais G."/>
            <person name="Marz M."/>
            <person name="McElroy A.P."/>
            <person name="Modise T."/>
            <person name="Nefedov M."/>
            <person name="Notredame C."/>
            <person name="Paton I.R."/>
            <person name="Payne W.S."/>
            <person name="Pertea G."/>
            <person name="Prickett D."/>
            <person name="Puiu D."/>
            <person name="Qioa D."/>
            <person name="Raineri E."/>
            <person name="Ruffier M."/>
            <person name="Salzberg S.L."/>
            <person name="Schatz M.C."/>
            <person name="Scheuring C."/>
            <person name="Schmidt C.J."/>
            <person name="Schroeder S."/>
            <person name="Searle S.M."/>
            <person name="Smith E.J."/>
            <person name="Smith J."/>
            <person name="Sonstegard T.S."/>
            <person name="Stadler P.F."/>
            <person name="Tafer H."/>
            <person name="Tu Z.J."/>
            <person name="Van Tassell C.P."/>
            <person name="Vilella A.J."/>
            <person name="Williams K.P."/>
            <person name="Yorke J.A."/>
            <person name="Zhang L."/>
            <person name="Zhang H.B."/>
            <person name="Zhang X."/>
            <person name="Zhang Y."/>
            <person name="Reed K.M."/>
        </authorList>
    </citation>
    <scope>NUCLEOTIDE SEQUENCE [LARGE SCALE GENOMIC DNA]</scope>
</reference>
<evidence type="ECO:0000313" key="9">
    <source>
        <dbReference type="Ensembl" id="ENSMGAP00000027134.1"/>
    </source>
</evidence>
<dbReference type="Ensembl" id="ENSMGAT00000033770.1">
    <property type="protein sequence ID" value="ENSMGAP00000027134.1"/>
    <property type="gene ID" value="ENSMGAG00000017983.1"/>
</dbReference>
<evidence type="ECO:0000256" key="5">
    <source>
        <dbReference type="ARBA" id="ARBA00023157"/>
    </source>
</evidence>
<keyword evidence="4 6" id="KW-0720">Serine protease</keyword>
<keyword evidence="10" id="KW-1185">Reference proteome</keyword>
<gene>
    <name evidence="9" type="primary">LOC100541485</name>
</gene>
<keyword evidence="3 6" id="KW-0378">Hydrolase</keyword>
<protein>
    <recommendedName>
        <fullName evidence="8">Peptidase S1 domain-containing protein</fullName>
    </recommendedName>
</protein>
<dbReference type="RefSeq" id="XP_010723125.1">
    <property type="nucleotide sequence ID" value="XM_010724823.3"/>
</dbReference>
<comment type="similarity">
    <text evidence="1">Belongs to the peptidase S1 family. Snake venom subfamily.</text>
</comment>
<evidence type="ECO:0000259" key="8">
    <source>
        <dbReference type="PROSITE" id="PS50240"/>
    </source>
</evidence>
<dbReference type="GO" id="GO:0006508">
    <property type="term" value="P:proteolysis"/>
    <property type="evidence" value="ECO:0007669"/>
    <property type="project" value="UniProtKB-KW"/>
</dbReference>
<sequence length="246" mass="27196">MRRPHCPLLLALLLLLSCPRADGSALRGQIIGGHEAEPHSHPYMAYLKLERSACGGFLVASDWVMTAAHCLSGNITVVLGAHEIFQPEQSQQVRGVLRYHPHPAYNPKTFANDIMLLKLTAKAKLNKYVRTIALPKTSSYLLTGTSCTIAGWGLIDEDEIADRLFETKVSIYSRRKCILFYPHLDDGMVCAGSFHELKDSSQGDSGGPLVCNKVAQGIVSFGYNNPPGVYARIANYLHWIKKIMRT</sequence>
<evidence type="ECO:0000256" key="3">
    <source>
        <dbReference type="ARBA" id="ARBA00022801"/>
    </source>
</evidence>
<evidence type="ECO:0000256" key="6">
    <source>
        <dbReference type="RuleBase" id="RU363034"/>
    </source>
</evidence>
<dbReference type="InterPro" id="IPR009003">
    <property type="entry name" value="Peptidase_S1_PA"/>
</dbReference>
<dbReference type="InterPro" id="IPR043504">
    <property type="entry name" value="Peptidase_S1_PA_chymotrypsin"/>
</dbReference>
<dbReference type="PROSITE" id="PS50240">
    <property type="entry name" value="TRYPSIN_DOM"/>
    <property type="match status" value="1"/>
</dbReference>
<reference evidence="9" key="2">
    <citation type="submission" date="2025-08" db="UniProtKB">
        <authorList>
            <consortium name="Ensembl"/>
        </authorList>
    </citation>
    <scope>IDENTIFICATION</scope>
</reference>
<dbReference type="InterPro" id="IPR001314">
    <property type="entry name" value="Peptidase_S1A"/>
</dbReference>
<dbReference type="OrthoDB" id="5565075at2759"/>
<keyword evidence="2 6" id="KW-0645">Protease</keyword>
<keyword evidence="5" id="KW-1015">Disulfide bond</keyword>
<dbReference type="Proteomes" id="UP000001645">
    <property type="component" value="Chromosome 30"/>
</dbReference>
<organism evidence="9 10">
    <name type="scientific">Meleagris gallopavo</name>
    <name type="common">Wild turkey</name>
    <dbReference type="NCBI Taxonomy" id="9103"/>
    <lineage>
        <taxon>Eukaryota</taxon>
        <taxon>Metazoa</taxon>
        <taxon>Chordata</taxon>
        <taxon>Craniata</taxon>
        <taxon>Vertebrata</taxon>
        <taxon>Euteleostomi</taxon>
        <taxon>Archelosauria</taxon>
        <taxon>Archosauria</taxon>
        <taxon>Dinosauria</taxon>
        <taxon>Saurischia</taxon>
        <taxon>Theropoda</taxon>
        <taxon>Coelurosauria</taxon>
        <taxon>Aves</taxon>
        <taxon>Neognathae</taxon>
        <taxon>Galloanserae</taxon>
        <taxon>Galliformes</taxon>
        <taxon>Phasianidae</taxon>
        <taxon>Meleagridinae</taxon>
        <taxon>Meleagris</taxon>
    </lineage>
</organism>
<reference evidence="9" key="3">
    <citation type="submission" date="2025-09" db="UniProtKB">
        <authorList>
            <consortium name="Ensembl"/>
        </authorList>
    </citation>
    <scope>IDENTIFICATION</scope>
</reference>
<feature type="signal peptide" evidence="7">
    <location>
        <begin position="1"/>
        <end position="23"/>
    </location>
</feature>
<dbReference type="GeneTree" id="ENSGT01030000234551"/>
<proteinExistence type="inferred from homology"/>
<dbReference type="Pfam" id="PF00089">
    <property type="entry name" value="Trypsin"/>
    <property type="match status" value="1"/>
</dbReference>
<dbReference type="PROSITE" id="PS51257">
    <property type="entry name" value="PROKAR_LIPOPROTEIN"/>
    <property type="match status" value="1"/>
</dbReference>
<dbReference type="GeneID" id="100541485"/>
<dbReference type="InterPro" id="IPR018114">
    <property type="entry name" value="TRYPSIN_HIS"/>
</dbReference>
<dbReference type="KEGG" id="mgp:100541485"/>
<accession>A0A803Y5T7</accession>
<dbReference type="FunFam" id="2.40.10.10:FF:000010">
    <property type="entry name" value="Kallikrein related peptidase 11"/>
    <property type="match status" value="1"/>
</dbReference>
<dbReference type="GO" id="GO:0004252">
    <property type="term" value="F:serine-type endopeptidase activity"/>
    <property type="evidence" value="ECO:0007669"/>
    <property type="project" value="InterPro"/>
</dbReference>
<dbReference type="AlphaFoldDB" id="A0A803Y5T7"/>
<dbReference type="Gene3D" id="2.40.10.10">
    <property type="entry name" value="Trypsin-like serine proteases"/>
    <property type="match status" value="2"/>
</dbReference>
<dbReference type="PANTHER" id="PTHR24271">
    <property type="entry name" value="KALLIKREIN-RELATED"/>
    <property type="match status" value="1"/>
</dbReference>
<name>A0A803Y5T7_MELGA</name>
<dbReference type="PROSITE" id="PS00135">
    <property type="entry name" value="TRYPSIN_SER"/>
    <property type="match status" value="1"/>
</dbReference>